<dbReference type="InterPro" id="IPR025935">
    <property type="entry name" value="AbiH"/>
</dbReference>
<dbReference type="EMBL" id="BSPX01000009">
    <property type="protein sequence ID" value="GLT21505.1"/>
    <property type="molecule type" value="Genomic_DNA"/>
</dbReference>
<name>A0ABQ6F7F6_9RHOO</name>
<organism evidence="1 2">
    <name type="scientific">Zoogloea oryzae</name>
    <dbReference type="NCBI Taxonomy" id="310767"/>
    <lineage>
        <taxon>Bacteria</taxon>
        <taxon>Pseudomonadati</taxon>
        <taxon>Pseudomonadota</taxon>
        <taxon>Betaproteobacteria</taxon>
        <taxon>Rhodocyclales</taxon>
        <taxon>Zoogloeaceae</taxon>
        <taxon>Zoogloea</taxon>
    </lineage>
</organism>
<evidence type="ECO:0000313" key="1">
    <source>
        <dbReference type="EMBL" id="GLT21505.1"/>
    </source>
</evidence>
<accession>A0ABQ6F7F6</accession>
<comment type="caution">
    <text evidence="1">The sequence shown here is derived from an EMBL/GenBank/DDBJ whole genome shotgun (WGS) entry which is preliminary data.</text>
</comment>
<evidence type="ECO:0008006" key="3">
    <source>
        <dbReference type="Google" id="ProtNLM"/>
    </source>
</evidence>
<gene>
    <name evidence="1" type="ORF">GCM10007933_09570</name>
</gene>
<reference evidence="2" key="1">
    <citation type="journal article" date="2019" name="Int. J. Syst. Evol. Microbiol.">
        <title>The Global Catalogue of Microorganisms (GCM) 10K type strain sequencing project: providing services to taxonomists for standard genome sequencing and annotation.</title>
        <authorList>
            <consortium name="The Broad Institute Genomics Platform"/>
            <consortium name="The Broad Institute Genome Sequencing Center for Infectious Disease"/>
            <person name="Wu L."/>
            <person name="Ma J."/>
        </authorList>
    </citation>
    <scope>NUCLEOTIDE SEQUENCE [LARGE SCALE GENOMIC DNA]</scope>
    <source>
        <strain evidence="2">NBRC 102407</strain>
    </source>
</reference>
<dbReference type="Pfam" id="PF14253">
    <property type="entry name" value="AbiH"/>
    <property type="match status" value="1"/>
</dbReference>
<dbReference type="RefSeq" id="WP_284186944.1">
    <property type="nucleotide sequence ID" value="NZ_BSPX01000009.1"/>
</dbReference>
<sequence>MNPSASLYIIGNGFDLYHDIPSDYRDFGRYLAAVDRGTYREVEAYFNVDNEFWWQFEQQLANFNTCAAIDYASQFLMPYGADIWSDSGHHDYQYELDRIIEAISKTLQERFAQWVRQLSIPSLSSCNTAPLPLDPNALYLSFNYTNTLQRTYGIPDSQILHIHGKASAPSDRLILGHGWERSASDSLNHGVDMSEADIRVIEGNEIVDRYFSATFKPTGQIIADNQTFFSNLKGIRQVYVMGHSLSEVDAPYYNEIIKNIDSSSVRWMISYRCNPTDTQEKFSNFGVDISLAGFAALDDAHRWVPQFLLQNCR</sequence>
<keyword evidence="2" id="KW-1185">Reference proteome</keyword>
<evidence type="ECO:0000313" key="2">
    <source>
        <dbReference type="Proteomes" id="UP001157167"/>
    </source>
</evidence>
<proteinExistence type="predicted"/>
<dbReference type="Proteomes" id="UP001157167">
    <property type="component" value="Unassembled WGS sequence"/>
</dbReference>
<protein>
    <recommendedName>
        <fullName evidence="3">Bacteriophage abortive infection AbiH</fullName>
    </recommendedName>
</protein>